<accession>A0A7M2RDE2</accession>
<dbReference type="GO" id="GO:0043565">
    <property type="term" value="F:sequence-specific DNA binding"/>
    <property type="evidence" value="ECO:0007669"/>
    <property type="project" value="InterPro"/>
</dbReference>
<sequence>MDQKLLDHLKQITDEEQAILDGKHTIDPTLYNLENSMTIDSKKLLEHGKLIQIRPHTRFVHFPKHNHNYVEVIYMCSGHTVHIINDVRINLRAGELLFLNQNAIQEIYPAGYDDVAVNFIILPEFFDTPLMMLGSEDSMLRTFLIDCLKKGNQNISYLHFKVADILPIQNLVENLIWTLQYGLPNKRSVNQTTMGLLFLHLTNHIDKIELGRDHLEQGLMFSVFQYIEENYRDGSLSALSEKLGYDLSWMSRMIKKQTKKNYKELLQEKRLKQAAYLLSETSLSITDISLHVGYNNFSYFYRIFKNKFGVSPNQYRNS</sequence>
<keyword evidence="1" id="KW-0805">Transcription regulation</keyword>
<evidence type="ECO:0000313" key="5">
    <source>
        <dbReference type="EMBL" id="QOV18339.1"/>
    </source>
</evidence>
<dbReference type="Pfam" id="PF12833">
    <property type="entry name" value="HTH_18"/>
    <property type="match status" value="1"/>
</dbReference>
<evidence type="ECO:0000256" key="3">
    <source>
        <dbReference type="ARBA" id="ARBA00023163"/>
    </source>
</evidence>
<dbReference type="InterPro" id="IPR003313">
    <property type="entry name" value="AraC-bd"/>
</dbReference>
<dbReference type="Proteomes" id="UP000593601">
    <property type="component" value="Chromosome"/>
</dbReference>
<dbReference type="AlphaFoldDB" id="A0A7M2RDE2"/>
<dbReference type="GO" id="GO:0003700">
    <property type="term" value="F:DNA-binding transcription factor activity"/>
    <property type="evidence" value="ECO:0007669"/>
    <property type="project" value="InterPro"/>
</dbReference>
<evidence type="ECO:0000256" key="2">
    <source>
        <dbReference type="ARBA" id="ARBA00023125"/>
    </source>
</evidence>
<gene>
    <name evidence="5" type="ORF">INP51_09935</name>
</gene>
<name>A0A7M2RDE2_9FIRM</name>
<dbReference type="InterPro" id="IPR011051">
    <property type="entry name" value="RmlC_Cupin_sf"/>
</dbReference>
<dbReference type="PANTHER" id="PTHR43280:SF2">
    <property type="entry name" value="HTH-TYPE TRANSCRIPTIONAL REGULATOR EXSA"/>
    <property type="match status" value="1"/>
</dbReference>
<dbReference type="InterPro" id="IPR014710">
    <property type="entry name" value="RmlC-like_jellyroll"/>
</dbReference>
<dbReference type="PRINTS" id="PR00032">
    <property type="entry name" value="HTHARAC"/>
</dbReference>
<dbReference type="SUPFAM" id="SSF51182">
    <property type="entry name" value="RmlC-like cupins"/>
    <property type="match status" value="1"/>
</dbReference>
<organism evidence="5 6">
    <name type="scientific">Blautia liquoris</name>
    <dbReference type="NCBI Taxonomy" id="2779518"/>
    <lineage>
        <taxon>Bacteria</taxon>
        <taxon>Bacillati</taxon>
        <taxon>Bacillota</taxon>
        <taxon>Clostridia</taxon>
        <taxon>Lachnospirales</taxon>
        <taxon>Lachnospiraceae</taxon>
        <taxon>Blautia</taxon>
    </lineage>
</organism>
<keyword evidence="2" id="KW-0238">DNA-binding</keyword>
<protein>
    <submittedName>
        <fullName evidence="5">Helix-turn-helix domain-containing protein</fullName>
    </submittedName>
</protein>
<keyword evidence="6" id="KW-1185">Reference proteome</keyword>
<dbReference type="InterPro" id="IPR018060">
    <property type="entry name" value="HTH_AraC"/>
</dbReference>
<dbReference type="Gene3D" id="1.10.10.60">
    <property type="entry name" value="Homeodomain-like"/>
    <property type="match status" value="2"/>
</dbReference>
<evidence type="ECO:0000259" key="4">
    <source>
        <dbReference type="PROSITE" id="PS01124"/>
    </source>
</evidence>
<dbReference type="Pfam" id="PF02311">
    <property type="entry name" value="AraC_binding"/>
    <property type="match status" value="1"/>
</dbReference>
<dbReference type="Gene3D" id="2.60.120.10">
    <property type="entry name" value="Jelly Rolls"/>
    <property type="match status" value="1"/>
</dbReference>
<dbReference type="SUPFAM" id="SSF46689">
    <property type="entry name" value="Homeodomain-like"/>
    <property type="match status" value="1"/>
</dbReference>
<dbReference type="InterPro" id="IPR018062">
    <property type="entry name" value="HTH_AraC-typ_CS"/>
</dbReference>
<evidence type="ECO:0000256" key="1">
    <source>
        <dbReference type="ARBA" id="ARBA00023015"/>
    </source>
</evidence>
<proteinExistence type="predicted"/>
<dbReference type="InterPro" id="IPR020449">
    <property type="entry name" value="Tscrpt_reg_AraC-type_HTH"/>
</dbReference>
<feature type="domain" description="HTH araC/xylS-type" evidence="4">
    <location>
        <begin position="221"/>
        <end position="318"/>
    </location>
</feature>
<dbReference type="PANTHER" id="PTHR43280">
    <property type="entry name" value="ARAC-FAMILY TRANSCRIPTIONAL REGULATOR"/>
    <property type="match status" value="1"/>
</dbReference>
<evidence type="ECO:0000313" key="6">
    <source>
        <dbReference type="Proteomes" id="UP000593601"/>
    </source>
</evidence>
<reference evidence="5 6" key="1">
    <citation type="submission" date="2020-10" db="EMBL/GenBank/DDBJ databases">
        <title>Blautia liquoris sp.nov., isolated from the mud in a fermentation cellar used for the production of Chinese strong-flavoured liquor.</title>
        <authorList>
            <person name="Lu L."/>
        </authorList>
    </citation>
    <scope>NUCLEOTIDE SEQUENCE [LARGE SCALE GENOMIC DNA]</scope>
    <source>
        <strain evidence="5 6">LZLJ-3</strain>
    </source>
</reference>
<dbReference type="PROSITE" id="PS01124">
    <property type="entry name" value="HTH_ARAC_FAMILY_2"/>
    <property type="match status" value="1"/>
</dbReference>
<keyword evidence="3" id="KW-0804">Transcription</keyword>
<dbReference type="InterPro" id="IPR009057">
    <property type="entry name" value="Homeodomain-like_sf"/>
</dbReference>
<dbReference type="SMART" id="SM00342">
    <property type="entry name" value="HTH_ARAC"/>
    <property type="match status" value="1"/>
</dbReference>
<dbReference type="PROSITE" id="PS00041">
    <property type="entry name" value="HTH_ARAC_FAMILY_1"/>
    <property type="match status" value="1"/>
</dbReference>
<dbReference type="EMBL" id="CP063304">
    <property type="protein sequence ID" value="QOV18339.1"/>
    <property type="molecule type" value="Genomic_DNA"/>
</dbReference>
<dbReference type="RefSeq" id="WP_193734701.1">
    <property type="nucleotide sequence ID" value="NZ_CP063304.1"/>
</dbReference>
<dbReference type="KEGG" id="bliq:INP51_09935"/>